<dbReference type="Proteomes" id="UP000008467">
    <property type="component" value="Chromosome"/>
</dbReference>
<dbReference type="SUPFAM" id="SSF56176">
    <property type="entry name" value="FAD-binding/transporter-associated domain-like"/>
    <property type="match status" value="1"/>
</dbReference>
<dbReference type="Gene3D" id="3.30.70.2740">
    <property type="match status" value="1"/>
</dbReference>
<sequence>MFEQLKALIEDENRVITAGIDEKYYSDHLGHIKVKPAAVVIVASTDEVSKVLDFANLHHIPVVPRGAGTGLTGGTVPTEDSIVIDLTKLNRIQHLDKETMTLTVQAGVLLEEVQAFAESNGLFYPPDPGEKASTIGGNISTNAGGMRAVKYGVTRDYVRSIEVVLANGSIVELGSKNIKDSTGLDLKDLLIGSEGTLGIITEAKLRLIPKPQIARSVLVPFQTLEEGIDTVLDIKASGVDVAAIEFVQKEAISLSEQYLKIEFPTHKGNAYLIFTFDGDTASHVRDNYEKVRELCYQHNALDFLVLEDEESFEITWQIRGAIVKAVESVSVQEPIDIVVPINKSAEFVKYTKAISNRHQVAIQSFGHAGDGNVHLCIIKGTLKEEEWQEKLQLVLEDLYQKAAELGGLPSGEHGIGLTKLKYYLDYANEVQITLMRNLKKAFDVNQILNPNKAY</sequence>
<dbReference type="RefSeq" id="WP_013659108.1">
    <property type="nucleotide sequence ID" value="NC_015275.1"/>
</dbReference>
<evidence type="ECO:0000313" key="7">
    <source>
        <dbReference type="Proteomes" id="UP000008467"/>
    </source>
</evidence>
<keyword evidence="4 6" id="KW-0560">Oxidoreductase</keyword>
<dbReference type="GO" id="GO:0071949">
    <property type="term" value="F:FAD binding"/>
    <property type="evidence" value="ECO:0007669"/>
    <property type="project" value="InterPro"/>
</dbReference>
<evidence type="ECO:0000259" key="5">
    <source>
        <dbReference type="PROSITE" id="PS51387"/>
    </source>
</evidence>
<dbReference type="Gene3D" id="3.30.465.10">
    <property type="match status" value="1"/>
</dbReference>
<evidence type="ECO:0000256" key="3">
    <source>
        <dbReference type="ARBA" id="ARBA00022827"/>
    </source>
</evidence>
<evidence type="ECO:0000313" key="6">
    <source>
        <dbReference type="EMBL" id="ADZ85837.1"/>
    </source>
</evidence>
<dbReference type="InterPro" id="IPR016164">
    <property type="entry name" value="FAD-linked_Oxase-like_C"/>
</dbReference>
<dbReference type="HOGENOM" id="CLU_017779_9_2_9"/>
<dbReference type="Pfam" id="PF01565">
    <property type="entry name" value="FAD_binding_4"/>
    <property type="match status" value="1"/>
</dbReference>
<dbReference type="InterPro" id="IPR004113">
    <property type="entry name" value="FAD-bd_oxidored_4_C"/>
</dbReference>
<evidence type="ECO:0000256" key="4">
    <source>
        <dbReference type="ARBA" id="ARBA00023002"/>
    </source>
</evidence>
<organism evidence="6 7">
    <name type="scientific">Cellulosilyticum lentocellum (strain ATCC 49066 / DSM 5427 / NCIMB 11756 / RHM5)</name>
    <name type="common">Clostridium lentocellum</name>
    <dbReference type="NCBI Taxonomy" id="642492"/>
    <lineage>
        <taxon>Bacteria</taxon>
        <taxon>Bacillati</taxon>
        <taxon>Bacillota</taxon>
        <taxon>Clostridia</taxon>
        <taxon>Lachnospirales</taxon>
        <taxon>Cellulosilyticaceae</taxon>
        <taxon>Cellulosilyticum</taxon>
    </lineage>
</organism>
<keyword evidence="7" id="KW-1185">Reference proteome</keyword>
<gene>
    <name evidence="6" type="ordered locus">Clole_4165</name>
</gene>
<dbReference type="EMBL" id="CP002582">
    <property type="protein sequence ID" value="ADZ85837.1"/>
    <property type="molecule type" value="Genomic_DNA"/>
</dbReference>
<dbReference type="InterPro" id="IPR016169">
    <property type="entry name" value="FAD-bd_PCMH_sub2"/>
</dbReference>
<name>F2JMS2_CELLD</name>
<dbReference type="AlphaFoldDB" id="F2JMS2"/>
<dbReference type="Gene3D" id="1.10.45.10">
    <property type="entry name" value="Vanillyl-alcohol Oxidase, Chain A, domain 4"/>
    <property type="match status" value="1"/>
</dbReference>
<reference evidence="6 7" key="1">
    <citation type="journal article" date="2011" name="J. Bacteriol.">
        <title>Complete genome sequence of the cellulose-degrading bacterium Cellulosilyticum lentocellum.</title>
        <authorList>
            <consortium name="US DOE Joint Genome Institute"/>
            <person name="Miller D.A."/>
            <person name="Suen G."/>
            <person name="Bruce D."/>
            <person name="Copeland A."/>
            <person name="Cheng J.F."/>
            <person name="Detter C."/>
            <person name="Goodwin L.A."/>
            <person name="Han C.S."/>
            <person name="Hauser L.J."/>
            <person name="Land M.L."/>
            <person name="Lapidus A."/>
            <person name="Lucas S."/>
            <person name="Meincke L."/>
            <person name="Pitluck S."/>
            <person name="Tapia R."/>
            <person name="Teshima H."/>
            <person name="Woyke T."/>
            <person name="Fox B.G."/>
            <person name="Angert E.R."/>
            <person name="Currie C.R."/>
        </authorList>
    </citation>
    <scope>NUCLEOTIDE SEQUENCE [LARGE SCALE GENOMIC DNA]</scope>
    <source>
        <strain evidence="7">ATCC 49066 / DSM 5427 / NCIMB 11756 / RHM5</strain>
    </source>
</reference>
<dbReference type="InterPro" id="IPR036318">
    <property type="entry name" value="FAD-bd_PCMH-like_sf"/>
</dbReference>
<dbReference type="eggNOG" id="COG0277">
    <property type="taxonomic scope" value="Bacteria"/>
</dbReference>
<proteinExistence type="predicted"/>
<protein>
    <submittedName>
        <fullName evidence="6">D-lactate dehydrogenase (Cytochrome)</fullName>
        <ecNumber evidence="6">1.1.2.4</ecNumber>
    </submittedName>
</protein>
<dbReference type="InterPro" id="IPR016171">
    <property type="entry name" value="Vanillyl_alc_oxidase_C-sub2"/>
</dbReference>
<feature type="domain" description="FAD-binding PCMH-type" evidence="5">
    <location>
        <begin position="32"/>
        <end position="210"/>
    </location>
</feature>
<dbReference type="SUPFAM" id="SSF55103">
    <property type="entry name" value="FAD-linked oxidases, C-terminal domain"/>
    <property type="match status" value="1"/>
</dbReference>
<dbReference type="KEGG" id="cle:Clole_4165"/>
<dbReference type="STRING" id="642492.Clole_4165"/>
<accession>F2JMS2</accession>
<dbReference type="Pfam" id="PF02913">
    <property type="entry name" value="FAD-oxidase_C"/>
    <property type="match status" value="1"/>
</dbReference>
<dbReference type="InterPro" id="IPR006094">
    <property type="entry name" value="Oxid_FAD_bind_N"/>
</dbReference>
<evidence type="ECO:0000256" key="2">
    <source>
        <dbReference type="ARBA" id="ARBA00022630"/>
    </source>
</evidence>
<dbReference type="FunFam" id="1.10.45.10:FF:000001">
    <property type="entry name" value="D-lactate dehydrogenase mitochondrial"/>
    <property type="match status" value="1"/>
</dbReference>
<dbReference type="InterPro" id="IPR051914">
    <property type="entry name" value="FAD-linked_OxidoTrans_Type4"/>
</dbReference>
<dbReference type="PROSITE" id="PS51387">
    <property type="entry name" value="FAD_PCMH"/>
    <property type="match status" value="1"/>
</dbReference>
<comment type="cofactor">
    <cofactor evidence="1">
        <name>FAD</name>
        <dbReference type="ChEBI" id="CHEBI:57692"/>
    </cofactor>
</comment>
<dbReference type="InterPro" id="IPR016166">
    <property type="entry name" value="FAD-bd_PCMH"/>
</dbReference>
<dbReference type="GO" id="GO:0004458">
    <property type="term" value="F:D-lactate dehydrogenase (cytochrome) activity"/>
    <property type="evidence" value="ECO:0007669"/>
    <property type="project" value="UniProtKB-EC"/>
</dbReference>
<dbReference type="PANTHER" id="PTHR42934:SF2">
    <property type="entry name" value="GLYCOLATE OXIDASE SUBUNIT GLCD"/>
    <property type="match status" value="1"/>
</dbReference>
<dbReference type="EC" id="1.1.2.4" evidence="6"/>
<keyword evidence="3" id="KW-0274">FAD</keyword>
<evidence type="ECO:0000256" key="1">
    <source>
        <dbReference type="ARBA" id="ARBA00001974"/>
    </source>
</evidence>
<keyword evidence="2" id="KW-0285">Flavoprotein</keyword>
<dbReference type="PANTHER" id="PTHR42934">
    <property type="entry name" value="GLYCOLATE OXIDASE SUBUNIT GLCD"/>
    <property type="match status" value="1"/>
</dbReference>